<accession>A0A3A3G5U0</accession>
<organism evidence="2 3">
    <name type="scientific">Noviherbaspirillum sedimenti</name>
    <dbReference type="NCBI Taxonomy" id="2320865"/>
    <lineage>
        <taxon>Bacteria</taxon>
        <taxon>Pseudomonadati</taxon>
        <taxon>Pseudomonadota</taxon>
        <taxon>Betaproteobacteria</taxon>
        <taxon>Burkholderiales</taxon>
        <taxon>Oxalobacteraceae</taxon>
        <taxon>Noviherbaspirillum</taxon>
    </lineage>
</organism>
<proteinExistence type="predicted"/>
<dbReference type="CDD" id="cd06558">
    <property type="entry name" value="crotonase-like"/>
    <property type="match status" value="1"/>
</dbReference>
<dbReference type="Pfam" id="PF00378">
    <property type="entry name" value="ECH_1"/>
    <property type="match status" value="1"/>
</dbReference>
<dbReference type="OrthoDB" id="5291143at2"/>
<dbReference type="Proteomes" id="UP000266327">
    <property type="component" value="Unassembled WGS sequence"/>
</dbReference>
<name>A0A3A3G5U0_9BURK</name>
<evidence type="ECO:0000313" key="2">
    <source>
        <dbReference type="EMBL" id="RJG03184.1"/>
    </source>
</evidence>
<dbReference type="RefSeq" id="WP_119786683.1">
    <property type="nucleotide sequence ID" value="NZ_QYUQ01000002.1"/>
</dbReference>
<gene>
    <name evidence="2" type="ORF">D3878_17620</name>
</gene>
<comment type="caution">
    <text evidence="2">The sequence shown here is derived from an EMBL/GenBank/DDBJ whole genome shotgun (WGS) entry which is preliminary data.</text>
</comment>
<dbReference type="Gene3D" id="3.90.226.10">
    <property type="entry name" value="2-enoyl-CoA Hydratase, Chain A, domain 1"/>
    <property type="match status" value="1"/>
</dbReference>
<evidence type="ECO:0000313" key="3">
    <source>
        <dbReference type="Proteomes" id="UP000266327"/>
    </source>
</evidence>
<feature type="transmembrane region" description="Helical" evidence="1">
    <location>
        <begin position="134"/>
        <end position="155"/>
    </location>
</feature>
<keyword evidence="1" id="KW-0472">Membrane</keyword>
<sequence>MSENLKYSVEDRIATIAINRPEARNAITPEMIAEIVRLVRQADADPAVKCILLDGEGEHFCAGGDVKGFSEFLAMPADERFDTFERKLLIGNRLPKAILEASKPVVVSAKGAVAGAGMGICLAADFVICGQSSYFLAAHILIGISLDCGLSSLLVGAMGIKAAKRLAFLGESIQAKEALELGIVTRIVPDHEVTLTATTLCRRLANGPSTALAGTKSLLNDAAYPTFVELIAKEATMVARATAQDDFRKGITAAMAKKPAQFD</sequence>
<keyword evidence="1" id="KW-1133">Transmembrane helix</keyword>
<dbReference type="EMBL" id="QYUQ01000002">
    <property type="protein sequence ID" value="RJG03184.1"/>
    <property type="molecule type" value="Genomic_DNA"/>
</dbReference>
<reference evidence="3" key="1">
    <citation type="submission" date="2018-09" db="EMBL/GenBank/DDBJ databases">
        <authorList>
            <person name="Zhu H."/>
        </authorList>
    </citation>
    <scope>NUCLEOTIDE SEQUENCE [LARGE SCALE GENOMIC DNA]</scope>
    <source>
        <strain evidence="3">K1S02-23</strain>
    </source>
</reference>
<keyword evidence="3" id="KW-1185">Reference proteome</keyword>
<dbReference type="GO" id="GO:0003824">
    <property type="term" value="F:catalytic activity"/>
    <property type="evidence" value="ECO:0007669"/>
    <property type="project" value="UniProtKB-ARBA"/>
</dbReference>
<dbReference type="SUPFAM" id="SSF52096">
    <property type="entry name" value="ClpP/crotonase"/>
    <property type="match status" value="1"/>
</dbReference>
<protein>
    <recommendedName>
        <fullName evidence="4">Enoyl-CoA hydratase</fullName>
    </recommendedName>
</protein>
<evidence type="ECO:0000256" key="1">
    <source>
        <dbReference type="SAM" id="Phobius"/>
    </source>
</evidence>
<feature type="transmembrane region" description="Helical" evidence="1">
    <location>
        <begin position="105"/>
        <end position="128"/>
    </location>
</feature>
<dbReference type="PANTHER" id="PTHR43459">
    <property type="entry name" value="ENOYL-COA HYDRATASE"/>
    <property type="match status" value="1"/>
</dbReference>
<dbReference type="InterPro" id="IPR029045">
    <property type="entry name" value="ClpP/crotonase-like_dom_sf"/>
</dbReference>
<dbReference type="InterPro" id="IPR001753">
    <property type="entry name" value="Enoyl-CoA_hydra/iso"/>
</dbReference>
<keyword evidence="1" id="KW-0812">Transmembrane</keyword>
<evidence type="ECO:0008006" key="4">
    <source>
        <dbReference type="Google" id="ProtNLM"/>
    </source>
</evidence>
<dbReference type="PANTHER" id="PTHR43459:SF1">
    <property type="entry name" value="EG:BACN32G11.4 PROTEIN"/>
    <property type="match status" value="1"/>
</dbReference>
<dbReference type="AlphaFoldDB" id="A0A3A3G5U0"/>